<gene>
    <name evidence="1" type="ORF">EDC16_11257</name>
    <name evidence="2" type="ORF">FHQ21_11105</name>
</gene>
<reference evidence="1 3" key="1">
    <citation type="submission" date="2019-03" db="EMBL/GenBank/DDBJ databases">
        <title>Genomic Encyclopedia of Type Strains, Phase IV (KMG-IV): sequencing the most valuable type-strain genomes for metagenomic binning, comparative biology and taxonomic classification.</title>
        <authorList>
            <person name="Goeker M."/>
        </authorList>
    </citation>
    <scope>NUCLEOTIDE SEQUENCE [LARGE SCALE GENOMIC DNA]</scope>
    <source>
        <strain evidence="1 3">DSM 28140</strain>
    </source>
</reference>
<evidence type="ECO:0000313" key="3">
    <source>
        <dbReference type="Proteomes" id="UP000294619"/>
    </source>
</evidence>
<proteinExistence type="predicted"/>
<dbReference type="SUPFAM" id="SSF53474">
    <property type="entry name" value="alpha/beta-Hydrolases"/>
    <property type="match status" value="1"/>
</dbReference>
<reference evidence="2 4" key="2">
    <citation type="submission" date="2019-05" db="EMBL/GenBank/DDBJ databases">
        <title>Pasteurellaceae isolates from reptiles.</title>
        <authorList>
            <person name="Bojesen A.M."/>
            <person name="Lund E."/>
        </authorList>
    </citation>
    <scope>NUCLEOTIDE SEQUENCE [LARGE SCALE GENOMIC DNA]</scope>
    <source>
        <strain evidence="2 4">ELNT2x</strain>
    </source>
</reference>
<dbReference type="Proteomes" id="UP000294619">
    <property type="component" value="Unassembled WGS sequence"/>
</dbReference>
<dbReference type="AlphaFoldDB" id="A0A4R3XY32"/>
<dbReference type="Proteomes" id="UP000305526">
    <property type="component" value="Unassembled WGS sequence"/>
</dbReference>
<dbReference type="Pfam" id="PF04301">
    <property type="entry name" value="BioG"/>
    <property type="match status" value="1"/>
</dbReference>
<dbReference type="EMBL" id="SMCP01000012">
    <property type="protein sequence ID" value="TCV84226.1"/>
    <property type="molecule type" value="Genomic_DNA"/>
</dbReference>
<evidence type="ECO:0000313" key="1">
    <source>
        <dbReference type="EMBL" id="TCV84226.1"/>
    </source>
</evidence>
<dbReference type="EMBL" id="VDGV01000115">
    <property type="protein sequence ID" value="TNG88572.1"/>
    <property type="molecule type" value="Genomic_DNA"/>
</dbReference>
<dbReference type="InterPro" id="IPR007398">
    <property type="entry name" value="BioG"/>
</dbReference>
<organism evidence="1 3">
    <name type="scientific">Testudinibacter aquarius</name>
    <dbReference type="NCBI Taxonomy" id="1524974"/>
    <lineage>
        <taxon>Bacteria</taxon>
        <taxon>Pseudomonadati</taxon>
        <taxon>Pseudomonadota</taxon>
        <taxon>Gammaproteobacteria</taxon>
        <taxon>Pasteurellales</taxon>
        <taxon>Pasteurellaceae</taxon>
        <taxon>Testudinibacter</taxon>
    </lineage>
</organism>
<protein>
    <submittedName>
        <fullName evidence="1">Biotin synthesis protein BioG</fullName>
    </submittedName>
    <submittedName>
        <fullName evidence="2">DUF452 family protein</fullName>
    </submittedName>
</protein>
<evidence type="ECO:0000313" key="4">
    <source>
        <dbReference type="Proteomes" id="UP000305526"/>
    </source>
</evidence>
<evidence type="ECO:0000313" key="2">
    <source>
        <dbReference type="EMBL" id="TNG88572.1"/>
    </source>
</evidence>
<accession>A0A4R3XY32</accession>
<dbReference type="InterPro" id="IPR029058">
    <property type="entry name" value="AB_hydrolase_fold"/>
</dbReference>
<sequence length="215" mass="24443">MQTEWLISAENNPNLILYFAGWGTSPQLVKHWQLPPDTDLLLCWDYRHLSLNADLSRYRTLHLVAWSMGVWAAEQTVADLPFATSVAINGTPCLIDDQVGIPQAIFEGTLDGFNDLTRTKFERRMCGKRELLQQYQAIAPRPTNEIAQELAAVYQVFAHAKPAAIHWQKAIVGMQDQIFPTANQLNYWRQTDCEVIQLALPHFALAAFNTWSELC</sequence>
<comment type="caution">
    <text evidence="1">The sequence shown here is derived from an EMBL/GenBank/DDBJ whole genome shotgun (WGS) entry which is preliminary data.</text>
</comment>
<dbReference type="RefSeq" id="WP_132967934.1">
    <property type="nucleotide sequence ID" value="NZ_LEKL01000021.1"/>
</dbReference>
<keyword evidence="4" id="KW-1185">Reference proteome</keyword>
<name>A0A4R3XY32_9PAST</name>